<evidence type="ECO:0000259" key="6">
    <source>
        <dbReference type="PROSITE" id="PS50111"/>
    </source>
</evidence>
<dbReference type="PROSITE" id="PS50885">
    <property type="entry name" value="HAMP"/>
    <property type="match status" value="1"/>
</dbReference>
<evidence type="ECO:0000256" key="1">
    <source>
        <dbReference type="ARBA" id="ARBA00023224"/>
    </source>
</evidence>
<organism evidence="8 9">
    <name type="scientific">Nisaea acidiphila</name>
    <dbReference type="NCBI Taxonomy" id="1862145"/>
    <lineage>
        <taxon>Bacteria</taxon>
        <taxon>Pseudomonadati</taxon>
        <taxon>Pseudomonadota</taxon>
        <taxon>Alphaproteobacteria</taxon>
        <taxon>Rhodospirillales</taxon>
        <taxon>Thalassobaculaceae</taxon>
        <taxon>Nisaea</taxon>
    </lineage>
</organism>
<dbReference type="PANTHER" id="PTHR32089">
    <property type="entry name" value="METHYL-ACCEPTING CHEMOTAXIS PROTEIN MCPB"/>
    <property type="match status" value="1"/>
</dbReference>
<keyword evidence="9" id="KW-1185">Reference proteome</keyword>
<dbReference type="PROSITE" id="PS50111">
    <property type="entry name" value="CHEMOTAXIS_TRANSDUC_2"/>
    <property type="match status" value="1"/>
</dbReference>
<dbReference type="GO" id="GO:0007165">
    <property type="term" value="P:signal transduction"/>
    <property type="evidence" value="ECO:0007669"/>
    <property type="project" value="UniProtKB-KW"/>
</dbReference>
<comment type="similarity">
    <text evidence="2">Belongs to the methyl-accepting chemotaxis (MCP) protein family.</text>
</comment>
<dbReference type="PANTHER" id="PTHR32089:SF112">
    <property type="entry name" value="LYSOZYME-LIKE PROTEIN-RELATED"/>
    <property type="match status" value="1"/>
</dbReference>
<dbReference type="Pfam" id="PF00672">
    <property type="entry name" value="HAMP"/>
    <property type="match status" value="1"/>
</dbReference>
<protein>
    <submittedName>
        <fullName evidence="8">Methyl-accepting chemotaxis protein</fullName>
    </submittedName>
</protein>
<keyword evidence="4" id="KW-0175">Coiled coil</keyword>
<dbReference type="InterPro" id="IPR004090">
    <property type="entry name" value="Chemotax_Me-accpt_rcpt"/>
</dbReference>
<dbReference type="GO" id="GO:0016020">
    <property type="term" value="C:membrane"/>
    <property type="evidence" value="ECO:0007669"/>
    <property type="project" value="InterPro"/>
</dbReference>
<feature type="coiled-coil region" evidence="4">
    <location>
        <begin position="97"/>
        <end position="159"/>
    </location>
</feature>
<dbReference type="Pfam" id="PF00015">
    <property type="entry name" value="MCPsignal"/>
    <property type="match status" value="1"/>
</dbReference>
<dbReference type="Proteomes" id="UP001060336">
    <property type="component" value="Chromosome"/>
</dbReference>
<feature type="transmembrane region" description="Helical" evidence="5">
    <location>
        <begin position="493"/>
        <end position="513"/>
    </location>
</feature>
<sequence length="865" mass="91677">MGETVRKRLRFGVGGKLYFALLGITLITIVGIGISLTAFFALKDTLQLFTGNSIPAIKNSMALANTSASIAATAPALVSASTEEERTEIQDGMRVGLDDLRGRLEALTTLTDEQREKISAQVGEIESALTNLQWTISRREELRGDMDKLTKSINQAHAQFVAEAIPIVQNANAALEFRGDETIGNAVTAVEELLEGEVLQLQSGLKAAAAGHQMLAVIAVTNSAGSPEMVDMLKDEFDQSSNEVYDAVNNLADTENSVVLRDVALGLSLFGLGDKSVFALRKQELNKGSLGIGEQLQIDIKRVAIKAEVAELTSKFKAAIDPVVTEASYKLIAGGEKLTEAVETSISTLVKEDAGTIRNALELVAQANLAAGLLNAGAVATDAEAVKQITYQFHAANDALNVALEEFRDRGIDEFTADKAEELSSFGIGASSVFETRNELIDMENAAATTLEQARQSVSAMIHEVDLLVAEAEEQAAVSEASAMATIEQSVQLLALVGVGSVALSILIGWMLVRRQVVRRINGLAETMGVIADGDLETDVDTTGSDEISVMARTVEIFRDNGREVERLREEQQRAEARSAEERRQAMRDLADTFEQSVKAIVDQVGQSAGEMERSSETMVTASEQVKSESTGVRSIAEATSNNVNTVAAAAEELAASVQEISANISETSRVAQQAADKAQSTDRIVASLDAESQKIGEVVKLITDIAEQTNLLALNATIEAARAGDAGKGFAVVASEVKNLATQTAKATEEISAQIDAVQANTNQAVDAIRDIGNLIGDMTEKMIAVSSAVEEQGASTDEIARSSSEAAQSTNQVSSTMNEMMGVAGEAGANADQVLSAAKGVAAQAQSLDREVQSFLNKVRSDN</sequence>
<feature type="domain" description="Methyl-accepting transducer" evidence="6">
    <location>
        <begin position="608"/>
        <end position="837"/>
    </location>
</feature>
<name>A0A9J7AY26_9PROT</name>
<dbReference type="InterPro" id="IPR004089">
    <property type="entry name" value="MCPsignal_dom"/>
</dbReference>
<dbReference type="EMBL" id="CP102480">
    <property type="protein sequence ID" value="UUX51974.1"/>
    <property type="molecule type" value="Genomic_DNA"/>
</dbReference>
<dbReference type="Gene3D" id="6.10.340.10">
    <property type="match status" value="1"/>
</dbReference>
<keyword evidence="5" id="KW-1133">Transmembrane helix</keyword>
<dbReference type="Pfam" id="PF21689">
    <property type="entry name" value="TorS_sensor_domain"/>
    <property type="match status" value="1"/>
</dbReference>
<evidence type="ECO:0000256" key="4">
    <source>
        <dbReference type="SAM" id="Coils"/>
    </source>
</evidence>
<dbReference type="CDD" id="cd06225">
    <property type="entry name" value="HAMP"/>
    <property type="match status" value="1"/>
</dbReference>
<dbReference type="PRINTS" id="PR00260">
    <property type="entry name" value="CHEMTRNSDUCR"/>
</dbReference>
<feature type="transmembrane region" description="Helical" evidence="5">
    <location>
        <begin position="17"/>
        <end position="42"/>
    </location>
</feature>
<dbReference type="SMART" id="SM00304">
    <property type="entry name" value="HAMP"/>
    <property type="match status" value="1"/>
</dbReference>
<feature type="coiled-coil region" evidence="4">
    <location>
        <begin position="558"/>
        <end position="597"/>
    </location>
</feature>
<dbReference type="InterPro" id="IPR038188">
    <property type="entry name" value="TorS_sensor_sf"/>
</dbReference>
<evidence type="ECO:0000256" key="5">
    <source>
        <dbReference type="SAM" id="Phobius"/>
    </source>
</evidence>
<evidence type="ECO:0000313" key="9">
    <source>
        <dbReference type="Proteomes" id="UP001060336"/>
    </source>
</evidence>
<feature type="domain" description="HAMP" evidence="7">
    <location>
        <begin position="515"/>
        <end position="567"/>
    </location>
</feature>
<evidence type="ECO:0000256" key="3">
    <source>
        <dbReference type="PROSITE-ProRule" id="PRU00284"/>
    </source>
</evidence>
<evidence type="ECO:0000256" key="2">
    <source>
        <dbReference type="ARBA" id="ARBA00029447"/>
    </source>
</evidence>
<accession>A0A9J7AY26</accession>
<reference evidence="8" key="1">
    <citation type="submission" date="2022-08" db="EMBL/GenBank/DDBJ databases">
        <title>Nisaea acidiphila sp. nov., isolated from a marine algal debris and emended description of the genus Nisaea Urios et al. 2008.</title>
        <authorList>
            <person name="Kwon K."/>
        </authorList>
    </citation>
    <scope>NUCLEOTIDE SEQUENCE</scope>
    <source>
        <strain evidence="8">MEBiC11861</strain>
    </source>
</reference>
<evidence type="ECO:0000313" key="8">
    <source>
        <dbReference type="EMBL" id="UUX51974.1"/>
    </source>
</evidence>
<gene>
    <name evidence="8" type="ORF">NUH88_09770</name>
</gene>
<dbReference type="InterPro" id="IPR003660">
    <property type="entry name" value="HAMP_dom"/>
</dbReference>
<keyword evidence="5" id="KW-0472">Membrane</keyword>
<dbReference type="Gene3D" id="1.20.58.920">
    <property type="match status" value="2"/>
</dbReference>
<dbReference type="RefSeq" id="WP_257771769.1">
    <property type="nucleotide sequence ID" value="NZ_CP102480.1"/>
</dbReference>
<dbReference type="KEGG" id="naci:NUH88_09770"/>
<evidence type="ECO:0000259" key="7">
    <source>
        <dbReference type="PROSITE" id="PS50885"/>
    </source>
</evidence>
<dbReference type="GO" id="GO:0004888">
    <property type="term" value="F:transmembrane signaling receptor activity"/>
    <property type="evidence" value="ECO:0007669"/>
    <property type="project" value="InterPro"/>
</dbReference>
<dbReference type="SMART" id="SM00283">
    <property type="entry name" value="MA"/>
    <property type="match status" value="1"/>
</dbReference>
<dbReference type="SUPFAM" id="SSF58104">
    <property type="entry name" value="Methyl-accepting chemotaxis protein (MCP) signaling domain"/>
    <property type="match status" value="1"/>
</dbReference>
<keyword evidence="1 3" id="KW-0807">Transducer</keyword>
<keyword evidence="5" id="KW-0812">Transmembrane</keyword>
<proteinExistence type="inferred from homology"/>
<dbReference type="Gene3D" id="1.10.287.950">
    <property type="entry name" value="Methyl-accepting chemotaxis protein"/>
    <property type="match status" value="1"/>
</dbReference>
<dbReference type="GO" id="GO:0006935">
    <property type="term" value="P:chemotaxis"/>
    <property type="evidence" value="ECO:0007669"/>
    <property type="project" value="InterPro"/>
</dbReference>
<dbReference type="AlphaFoldDB" id="A0A9J7AY26"/>